<organism evidence="1 2">
    <name type="scientific">Glaciecola siphonariae</name>
    <dbReference type="NCBI Taxonomy" id="521012"/>
    <lineage>
        <taxon>Bacteria</taxon>
        <taxon>Pseudomonadati</taxon>
        <taxon>Pseudomonadota</taxon>
        <taxon>Gammaproteobacteria</taxon>
        <taxon>Alteromonadales</taxon>
        <taxon>Alteromonadaceae</taxon>
        <taxon>Glaciecola</taxon>
    </lineage>
</organism>
<gene>
    <name evidence="1" type="ORF">ACFO4O_02300</name>
</gene>
<accession>A0ABV9LT30</accession>
<dbReference type="EMBL" id="JBHSGU010000002">
    <property type="protein sequence ID" value="MFC4698990.1"/>
    <property type="molecule type" value="Genomic_DNA"/>
</dbReference>
<comment type="caution">
    <text evidence="1">The sequence shown here is derived from an EMBL/GenBank/DDBJ whole genome shotgun (WGS) entry which is preliminary data.</text>
</comment>
<proteinExistence type="predicted"/>
<sequence length="60" mass="6866">MSHKCPTKTPFTTHCRPIGAPQNKFDDILYRKYFAKRLKNKVVDATAVRHVVIEPVTLAL</sequence>
<protein>
    <submittedName>
        <fullName evidence="1">Uncharacterized protein</fullName>
    </submittedName>
</protein>
<evidence type="ECO:0000313" key="1">
    <source>
        <dbReference type="EMBL" id="MFC4698990.1"/>
    </source>
</evidence>
<dbReference type="Proteomes" id="UP001595897">
    <property type="component" value="Unassembled WGS sequence"/>
</dbReference>
<keyword evidence="2" id="KW-1185">Reference proteome</keyword>
<name>A0ABV9LT30_9ALTE</name>
<dbReference type="RefSeq" id="WP_382405692.1">
    <property type="nucleotide sequence ID" value="NZ_JBHSGU010000002.1"/>
</dbReference>
<evidence type="ECO:0000313" key="2">
    <source>
        <dbReference type="Proteomes" id="UP001595897"/>
    </source>
</evidence>
<reference evidence="2" key="1">
    <citation type="journal article" date="2019" name="Int. J. Syst. Evol. Microbiol.">
        <title>The Global Catalogue of Microorganisms (GCM) 10K type strain sequencing project: providing services to taxonomists for standard genome sequencing and annotation.</title>
        <authorList>
            <consortium name="The Broad Institute Genomics Platform"/>
            <consortium name="The Broad Institute Genome Sequencing Center for Infectious Disease"/>
            <person name="Wu L."/>
            <person name="Ma J."/>
        </authorList>
    </citation>
    <scope>NUCLEOTIDE SEQUENCE [LARGE SCALE GENOMIC DNA]</scope>
    <source>
        <strain evidence="2">KACC 12507</strain>
    </source>
</reference>